<feature type="chain" id="PRO_5022901938" evidence="3">
    <location>
        <begin position="27"/>
        <end position="360"/>
    </location>
</feature>
<evidence type="ECO:0000256" key="1">
    <source>
        <dbReference type="ARBA" id="ARBA00022723"/>
    </source>
</evidence>
<keyword evidence="2" id="KW-0186">Copper</keyword>
<reference evidence="5 6" key="1">
    <citation type="journal article" date="2019" name="Nat. Ecol. Evol.">
        <title>Megaphylogeny resolves global patterns of mushroom evolution.</title>
        <authorList>
            <person name="Varga T."/>
            <person name="Krizsan K."/>
            <person name="Foldi C."/>
            <person name="Dima B."/>
            <person name="Sanchez-Garcia M."/>
            <person name="Sanchez-Ramirez S."/>
            <person name="Szollosi G.J."/>
            <person name="Szarkandi J.G."/>
            <person name="Papp V."/>
            <person name="Albert L."/>
            <person name="Andreopoulos W."/>
            <person name="Angelini C."/>
            <person name="Antonin V."/>
            <person name="Barry K.W."/>
            <person name="Bougher N.L."/>
            <person name="Buchanan P."/>
            <person name="Buyck B."/>
            <person name="Bense V."/>
            <person name="Catcheside P."/>
            <person name="Chovatia M."/>
            <person name="Cooper J."/>
            <person name="Damon W."/>
            <person name="Desjardin D."/>
            <person name="Finy P."/>
            <person name="Geml J."/>
            <person name="Haridas S."/>
            <person name="Hughes K."/>
            <person name="Justo A."/>
            <person name="Karasinski D."/>
            <person name="Kautmanova I."/>
            <person name="Kiss B."/>
            <person name="Kocsube S."/>
            <person name="Kotiranta H."/>
            <person name="LaButti K.M."/>
            <person name="Lechner B.E."/>
            <person name="Liimatainen K."/>
            <person name="Lipzen A."/>
            <person name="Lukacs Z."/>
            <person name="Mihaltcheva S."/>
            <person name="Morgado L.N."/>
            <person name="Niskanen T."/>
            <person name="Noordeloos M.E."/>
            <person name="Ohm R.A."/>
            <person name="Ortiz-Santana B."/>
            <person name="Ovrebo C."/>
            <person name="Racz N."/>
            <person name="Riley R."/>
            <person name="Savchenko A."/>
            <person name="Shiryaev A."/>
            <person name="Soop K."/>
            <person name="Spirin V."/>
            <person name="Szebenyi C."/>
            <person name="Tomsovsky M."/>
            <person name="Tulloss R.E."/>
            <person name="Uehling J."/>
            <person name="Grigoriev I.V."/>
            <person name="Vagvolgyi C."/>
            <person name="Papp T."/>
            <person name="Martin F.M."/>
            <person name="Miettinen O."/>
            <person name="Hibbett D.S."/>
            <person name="Nagy L.G."/>
        </authorList>
    </citation>
    <scope>NUCLEOTIDE SEQUENCE [LARGE SCALE GENOMIC DNA]</scope>
    <source>
        <strain evidence="5 6">CBS 309.79</strain>
    </source>
</reference>
<protein>
    <submittedName>
        <fullName evidence="5">Di-copper centre-containing protein</fullName>
    </submittedName>
</protein>
<dbReference type="InterPro" id="IPR050316">
    <property type="entry name" value="Tyrosinase/Hemocyanin"/>
</dbReference>
<gene>
    <name evidence="5" type="ORF">BDV98DRAFT_651487</name>
</gene>
<dbReference type="SUPFAM" id="SSF48056">
    <property type="entry name" value="Di-copper centre-containing domain"/>
    <property type="match status" value="1"/>
</dbReference>
<accession>A0A5C3Q880</accession>
<evidence type="ECO:0000256" key="3">
    <source>
        <dbReference type="SAM" id="SignalP"/>
    </source>
</evidence>
<dbReference type="GO" id="GO:0016491">
    <property type="term" value="F:oxidoreductase activity"/>
    <property type="evidence" value="ECO:0007669"/>
    <property type="project" value="InterPro"/>
</dbReference>
<dbReference type="PRINTS" id="PR00092">
    <property type="entry name" value="TYROSINASE"/>
</dbReference>
<feature type="domain" description="Tyrosinase copper-binding" evidence="4">
    <location>
        <begin position="101"/>
        <end position="118"/>
    </location>
</feature>
<dbReference type="PANTHER" id="PTHR11474">
    <property type="entry name" value="TYROSINASE FAMILY MEMBER"/>
    <property type="match status" value="1"/>
</dbReference>
<dbReference type="EMBL" id="ML178849">
    <property type="protein sequence ID" value="TFK97259.1"/>
    <property type="molecule type" value="Genomic_DNA"/>
</dbReference>
<organism evidence="5 6">
    <name type="scientific">Pterulicium gracile</name>
    <dbReference type="NCBI Taxonomy" id="1884261"/>
    <lineage>
        <taxon>Eukaryota</taxon>
        <taxon>Fungi</taxon>
        <taxon>Dikarya</taxon>
        <taxon>Basidiomycota</taxon>
        <taxon>Agaricomycotina</taxon>
        <taxon>Agaricomycetes</taxon>
        <taxon>Agaricomycetidae</taxon>
        <taxon>Agaricales</taxon>
        <taxon>Pleurotineae</taxon>
        <taxon>Pterulaceae</taxon>
        <taxon>Pterulicium</taxon>
    </lineage>
</organism>
<keyword evidence="3" id="KW-0732">Signal</keyword>
<sequence>MASVLLLARWIALALLAISVRGGAFAASTSCRNPTRRQEWRTLTTSQRADWLRAVKCLNNLPHSSKLAPSVRPSDIPPVNTSSSYWDDLVYIHMDLNIRIHGTGQFFPWHRWYLHIIEKDMKTKCGYQGSAPYWDWTKDAANFQNSDFFQDSSSTSGLGGWGDPTKDFAVPDGALAGFRLSYPSPHTLRRIFTPQPFLQYGSLVFAVDLFKKSDVDRAVNGHTGDFKAFQGDVEALIGMHSAVHVGVGGDLGGVCPSDAPAGCTGGPTFSANEPLFQLHHGMVDKIWYDWQRKHKTNKRAFLGGSVQPDFTNITDILLYPSGKAPMLNLLSSIPADGMYDEVTIGDMMDTMGDYLCYVYV</sequence>
<keyword evidence="1" id="KW-0479">Metal-binding</keyword>
<dbReference type="STRING" id="1884261.A0A5C3Q880"/>
<evidence type="ECO:0000313" key="5">
    <source>
        <dbReference type="EMBL" id="TFK97259.1"/>
    </source>
</evidence>
<evidence type="ECO:0000259" key="4">
    <source>
        <dbReference type="PROSITE" id="PS00497"/>
    </source>
</evidence>
<feature type="signal peptide" evidence="3">
    <location>
        <begin position="1"/>
        <end position="26"/>
    </location>
</feature>
<dbReference type="PANTHER" id="PTHR11474:SF126">
    <property type="entry name" value="TYROSINASE-LIKE PROTEIN TYR-1-RELATED"/>
    <property type="match status" value="1"/>
</dbReference>
<dbReference type="Gene3D" id="1.10.1280.10">
    <property type="entry name" value="Di-copper center containing domain from catechol oxidase"/>
    <property type="match status" value="1"/>
</dbReference>
<name>A0A5C3Q880_9AGAR</name>
<dbReference type="Pfam" id="PF00264">
    <property type="entry name" value="Tyrosinase"/>
    <property type="match status" value="1"/>
</dbReference>
<dbReference type="InterPro" id="IPR002227">
    <property type="entry name" value="Tyrosinase_Cu-bd"/>
</dbReference>
<dbReference type="Proteomes" id="UP000305067">
    <property type="component" value="Unassembled WGS sequence"/>
</dbReference>
<dbReference type="InterPro" id="IPR008922">
    <property type="entry name" value="Di-copper_centre_dom_sf"/>
</dbReference>
<dbReference type="OrthoDB" id="6132182at2759"/>
<evidence type="ECO:0000256" key="2">
    <source>
        <dbReference type="ARBA" id="ARBA00023008"/>
    </source>
</evidence>
<dbReference type="PROSITE" id="PS00497">
    <property type="entry name" value="TYROSINASE_1"/>
    <property type="match status" value="1"/>
</dbReference>
<keyword evidence="6" id="KW-1185">Reference proteome</keyword>
<dbReference type="GO" id="GO:0046872">
    <property type="term" value="F:metal ion binding"/>
    <property type="evidence" value="ECO:0007669"/>
    <property type="project" value="UniProtKB-KW"/>
</dbReference>
<dbReference type="AlphaFoldDB" id="A0A5C3Q880"/>
<proteinExistence type="predicted"/>
<evidence type="ECO:0000313" key="6">
    <source>
        <dbReference type="Proteomes" id="UP000305067"/>
    </source>
</evidence>